<dbReference type="EMBL" id="FRFE01000023">
    <property type="protein sequence ID" value="SHO51200.1"/>
    <property type="molecule type" value="Genomic_DNA"/>
</dbReference>
<dbReference type="OrthoDB" id="9798730at2"/>
<gene>
    <name evidence="1" type="ORF">SAMN02745220_03898</name>
</gene>
<dbReference type="Proteomes" id="UP000184603">
    <property type="component" value="Unassembled WGS sequence"/>
</dbReference>
<evidence type="ECO:0000313" key="2">
    <source>
        <dbReference type="Proteomes" id="UP000184603"/>
    </source>
</evidence>
<name>A0A1M7YF01_9BACT</name>
<sequence>MSGCGCGCGSGSGGPYSKGLELVEFVYNAHGGAVRDQKIMNGPLAVACQECGGSFALATYVGTCPACGGVHAVAPMFPTAENVQYAGKGYRLP</sequence>
<reference evidence="1 2" key="1">
    <citation type="submission" date="2016-12" db="EMBL/GenBank/DDBJ databases">
        <authorList>
            <person name="Song W.-J."/>
            <person name="Kurnit D.M."/>
        </authorList>
    </citation>
    <scope>NUCLEOTIDE SEQUENCE [LARGE SCALE GENOMIC DNA]</scope>
    <source>
        <strain evidence="1 2">DSM 18488</strain>
    </source>
</reference>
<protein>
    <submittedName>
        <fullName evidence="1">Uncharacterized protein</fullName>
    </submittedName>
</protein>
<evidence type="ECO:0000313" key="1">
    <source>
        <dbReference type="EMBL" id="SHO51200.1"/>
    </source>
</evidence>
<dbReference type="RefSeq" id="WP_073615330.1">
    <property type="nucleotide sequence ID" value="NZ_FRFE01000023.1"/>
</dbReference>
<keyword evidence="2" id="KW-1185">Reference proteome</keyword>
<dbReference type="AlphaFoldDB" id="A0A1M7YF01"/>
<accession>A0A1M7YF01</accession>
<proteinExistence type="predicted"/>
<organism evidence="1 2">
    <name type="scientific">Desulfopila aestuarii DSM 18488</name>
    <dbReference type="NCBI Taxonomy" id="1121416"/>
    <lineage>
        <taxon>Bacteria</taxon>
        <taxon>Pseudomonadati</taxon>
        <taxon>Thermodesulfobacteriota</taxon>
        <taxon>Desulfobulbia</taxon>
        <taxon>Desulfobulbales</taxon>
        <taxon>Desulfocapsaceae</taxon>
        <taxon>Desulfopila</taxon>
    </lineage>
</organism>
<dbReference type="STRING" id="1121416.SAMN02745220_03898"/>